<keyword evidence="5" id="KW-1185">Reference proteome</keyword>
<evidence type="ECO:0000256" key="1">
    <source>
        <dbReference type="ARBA" id="ARBA00022857"/>
    </source>
</evidence>
<evidence type="ECO:0000313" key="5">
    <source>
        <dbReference type="Proteomes" id="UP000799444"/>
    </source>
</evidence>
<dbReference type="EMBL" id="ML996119">
    <property type="protein sequence ID" value="KAF2737028.1"/>
    <property type="molecule type" value="Genomic_DNA"/>
</dbReference>
<organism evidence="4 5">
    <name type="scientific">Polyplosphaeria fusca</name>
    <dbReference type="NCBI Taxonomy" id="682080"/>
    <lineage>
        <taxon>Eukaryota</taxon>
        <taxon>Fungi</taxon>
        <taxon>Dikarya</taxon>
        <taxon>Ascomycota</taxon>
        <taxon>Pezizomycotina</taxon>
        <taxon>Dothideomycetes</taxon>
        <taxon>Pleosporomycetidae</taxon>
        <taxon>Pleosporales</taxon>
        <taxon>Tetraplosphaeriaceae</taxon>
        <taxon>Polyplosphaeria</taxon>
    </lineage>
</organism>
<dbReference type="PANTHER" id="PTHR47706">
    <property type="entry name" value="NMRA-LIKE FAMILY PROTEIN"/>
    <property type="match status" value="1"/>
</dbReference>
<dbReference type="AlphaFoldDB" id="A0A9P4R043"/>
<dbReference type="InterPro" id="IPR051609">
    <property type="entry name" value="NmrA/Isoflavone_reductase-like"/>
</dbReference>
<sequence>MSWVSPSTQLLLIGAGELGTALLPHLSSLPNIHICLGVRQIAKHTQLASLNVSLTAIDLDAPSPQLSSTFAKYDVVVSCTGFVQSAGAMSKLANEVLEAGRLRRDEGKERLWFFPWQWGVDYDVTGDGDGVMPLFGEQRDVRELLRKEAAQAGVKWTIVSTGIFMSFLFEQFWGVVERKGEGEQQEITVRALGGWDHGVVVTDVSDIGRVLARIVAGDVDAEDKVLYVAGDSVKYSQLADIVERVAGKEVQREAWTEEHLRAELAKTPEDPIKKYRVVFARNGVFWEKERTVNYQLKIPTLDVETYAKEILSKD</sequence>
<dbReference type="Gene3D" id="3.40.50.720">
    <property type="entry name" value="NAD(P)-binding Rossmann-like Domain"/>
    <property type="match status" value="1"/>
</dbReference>
<keyword evidence="1" id="KW-0521">NADP</keyword>
<keyword evidence="2" id="KW-0560">Oxidoreductase</keyword>
<dbReference type="InterPro" id="IPR008030">
    <property type="entry name" value="NmrA-like"/>
</dbReference>
<dbReference type="Proteomes" id="UP000799444">
    <property type="component" value="Unassembled WGS sequence"/>
</dbReference>
<protein>
    <submittedName>
        <fullName evidence="4">NAD(P)-binding protein</fullName>
    </submittedName>
</protein>
<evidence type="ECO:0000259" key="3">
    <source>
        <dbReference type="Pfam" id="PF05368"/>
    </source>
</evidence>
<dbReference type="GO" id="GO:0016491">
    <property type="term" value="F:oxidoreductase activity"/>
    <property type="evidence" value="ECO:0007669"/>
    <property type="project" value="UniProtKB-KW"/>
</dbReference>
<dbReference type="Gene3D" id="3.90.25.10">
    <property type="entry name" value="UDP-galactose 4-epimerase, domain 1"/>
    <property type="match status" value="1"/>
</dbReference>
<evidence type="ECO:0000313" key="4">
    <source>
        <dbReference type="EMBL" id="KAF2737028.1"/>
    </source>
</evidence>
<dbReference type="InterPro" id="IPR036291">
    <property type="entry name" value="NAD(P)-bd_dom_sf"/>
</dbReference>
<gene>
    <name evidence="4" type="ORF">EJ04DRAFT_510594</name>
</gene>
<proteinExistence type="predicted"/>
<dbReference type="SUPFAM" id="SSF51735">
    <property type="entry name" value="NAD(P)-binding Rossmann-fold domains"/>
    <property type="match status" value="1"/>
</dbReference>
<dbReference type="PANTHER" id="PTHR47706:SF6">
    <property type="entry name" value="NMRA-LIKE FAMILY PROTEIN (AFU_ORTHOLOGUE AFUA_6G00280)"/>
    <property type="match status" value="1"/>
</dbReference>
<feature type="domain" description="NmrA-like" evidence="3">
    <location>
        <begin position="11"/>
        <end position="264"/>
    </location>
</feature>
<comment type="caution">
    <text evidence="4">The sequence shown here is derived from an EMBL/GenBank/DDBJ whole genome shotgun (WGS) entry which is preliminary data.</text>
</comment>
<evidence type="ECO:0000256" key="2">
    <source>
        <dbReference type="ARBA" id="ARBA00023002"/>
    </source>
</evidence>
<name>A0A9P4R043_9PLEO</name>
<dbReference type="Pfam" id="PF05368">
    <property type="entry name" value="NmrA"/>
    <property type="match status" value="1"/>
</dbReference>
<dbReference type="OrthoDB" id="5283654at2759"/>
<accession>A0A9P4R043</accession>
<reference evidence="4" key="1">
    <citation type="journal article" date="2020" name="Stud. Mycol.">
        <title>101 Dothideomycetes genomes: a test case for predicting lifestyles and emergence of pathogens.</title>
        <authorList>
            <person name="Haridas S."/>
            <person name="Albert R."/>
            <person name="Binder M."/>
            <person name="Bloem J."/>
            <person name="Labutti K."/>
            <person name="Salamov A."/>
            <person name="Andreopoulos B."/>
            <person name="Baker S."/>
            <person name="Barry K."/>
            <person name="Bills G."/>
            <person name="Bluhm B."/>
            <person name="Cannon C."/>
            <person name="Castanera R."/>
            <person name="Culley D."/>
            <person name="Daum C."/>
            <person name="Ezra D."/>
            <person name="Gonzalez J."/>
            <person name="Henrissat B."/>
            <person name="Kuo A."/>
            <person name="Liang C."/>
            <person name="Lipzen A."/>
            <person name="Lutzoni F."/>
            <person name="Magnuson J."/>
            <person name="Mondo S."/>
            <person name="Nolan M."/>
            <person name="Ohm R."/>
            <person name="Pangilinan J."/>
            <person name="Park H.-J."/>
            <person name="Ramirez L."/>
            <person name="Alfaro M."/>
            <person name="Sun H."/>
            <person name="Tritt A."/>
            <person name="Yoshinaga Y."/>
            <person name="Zwiers L.-H."/>
            <person name="Turgeon B."/>
            <person name="Goodwin S."/>
            <person name="Spatafora J."/>
            <person name="Crous P."/>
            <person name="Grigoriev I."/>
        </authorList>
    </citation>
    <scope>NUCLEOTIDE SEQUENCE</scope>
    <source>
        <strain evidence="4">CBS 125425</strain>
    </source>
</reference>